<keyword evidence="3" id="KW-1185">Reference proteome</keyword>
<evidence type="ECO:0000313" key="3">
    <source>
        <dbReference type="Proteomes" id="UP001519460"/>
    </source>
</evidence>
<name>A0ABD0JW83_9CAEN</name>
<dbReference type="EMBL" id="JACVVK020000313">
    <property type="protein sequence ID" value="KAK7478981.1"/>
    <property type="molecule type" value="Genomic_DNA"/>
</dbReference>
<reference evidence="2 3" key="1">
    <citation type="journal article" date="2023" name="Sci. Data">
        <title>Genome assembly of the Korean intertidal mud-creeper Batillaria attramentaria.</title>
        <authorList>
            <person name="Patra A.K."/>
            <person name="Ho P.T."/>
            <person name="Jun S."/>
            <person name="Lee S.J."/>
            <person name="Kim Y."/>
            <person name="Won Y.J."/>
        </authorList>
    </citation>
    <scope>NUCLEOTIDE SEQUENCE [LARGE SCALE GENOMIC DNA]</scope>
    <source>
        <strain evidence="2">Wonlab-2016</strain>
    </source>
</reference>
<sequence length="222" mass="24361">MDPNFALSEEEKDALRKKRHLGLRKLGSLGLIILGFCFLAFVIGIASIVVQAEDPTPPYMLGLALIAGVIMLPSGIVAVLAARKGRDEEEVSSAVIVFFVFCVIAVTFCVLIMLGGGVLGIVLCSLDDEKIEHLCEPNHDANVALSVLTLLVSLVLFILSIMGSCFLCLYGRTFGFKSRYEQRMEMQVRRMQAMQAQGQQVNLQYNQQFSQGGMSNSAFKYP</sequence>
<feature type="transmembrane region" description="Helical" evidence="1">
    <location>
        <begin position="26"/>
        <end position="49"/>
    </location>
</feature>
<evidence type="ECO:0008006" key="4">
    <source>
        <dbReference type="Google" id="ProtNLM"/>
    </source>
</evidence>
<evidence type="ECO:0000313" key="2">
    <source>
        <dbReference type="EMBL" id="KAK7478981.1"/>
    </source>
</evidence>
<protein>
    <recommendedName>
        <fullName evidence="4">Tetraspanin</fullName>
    </recommendedName>
</protein>
<organism evidence="2 3">
    <name type="scientific">Batillaria attramentaria</name>
    <dbReference type="NCBI Taxonomy" id="370345"/>
    <lineage>
        <taxon>Eukaryota</taxon>
        <taxon>Metazoa</taxon>
        <taxon>Spiralia</taxon>
        <taxon>Lophotrochozoa</taxon>
        <taxon>Mollusca</taxon>
        <taxon>Gastropoda</taxon>
        <taxon>Caenogastropoda</taxon>
        <taxon>Sorbeoconcha</taxon>
        <taxon>Cerithioidea</taxon>
        <taxon>Batillariidae</taxon>
        <taxon>Batillaria</taxon>
    </lineage>
</organism>
<feature type="transmembrane region" description="Helical" evidence="1">
    <location>
        <begin position="143"/>
        <end position="170"/>
    </location>
</feature>
<keyword evidence="1" id="KW-0472">Membrane</keyword>
<feature type="transmembrane region" description="Helical" evidence="1">
    <location>
        <begin position="94"/>
        <end position="123"/>
    </location>
</feature>
<feature type="transmembrane region" description="Helical" evidence="1">
    <location>
        <begin position="61"/>
        <end position="82"/>
    </location>
</feature>
<gene>
    <name evidence="2" type="ORF">BaRGS_00029742</name>
</gene>
<dbReference type="AlphaFoldDB" id="A0ABD0JW83"/>
<keyword evidence="1" id="KW-1133">Transmembrane helix</keyword>
<keyword evidence="1" id="KW-0812">Transmembrane</keyword>
<proteinExistence type="predicted"/>
<accession>A0ABD0JW83</accession>
<evidence type="ECO:0000256" key="1">
    <source>
        <dbReference type="SAM" id="Phobius"/>
    </source>
</evidence>
<comment type="caution">
    <text evidence="2">The sequence shown here is derived from an EMBL/GenBank/DDBJ whole genome shotgun (WGS) entry which is preliminary data.</text>
</comment>
<dbReference type="Proteomes" id="UP001519460">
    <property type="component" value="Unassembled WGS sequence"/>
</dbReference>